<gene>
    <name evidence="2" type="ORF">SAMN05216226_113109</name>
</gene>
<feature type="compositionally biased region" description="Acidic residues" evidence="1">
    <location>
        <begin position="298"/>
        <end position="322"/>
    </location>
</feature>
<feature type="compositionally biased region" description="Acidic residues" evidence="1">
    <location>
        <begin position="227"/>
        <end position="248"/>
    </location>
</feature>
<feature type="compositionally biased region" description="Low complexity" evidence="1">
    <location>
        <begin position="174"/>
        <end position="186"/>
    </location>
</feature>
<feature type="compositionally biased region" description="Acidic residues" evidence="1">
    <location>
        <begin position="332"/>
        <end position="369"/>
    </location>
</feature>
<organism evidence="2 3">
    <name type="scientific">Halovenus aranensis</name>
    <dbReference type="NCBI Taxonomy" id="890420"/>
    <lineage>
        <taxon>Archaea</taxon>
        <taxon>Methanobacteriati</taxon>
        <taxon>Methanobacteriota</taxon>
        <taxon>Stenosarchaea group</taxon>
        <taxon>Halobacteria</taxon>
        <taxon>Halobacteriales</taxon>
        <taxon>Haloarculaceae</taxon>
        <taxon>Halovenus</taxon>
    </lineage>
</organism>
<sequence length="369" mass="37624">MTTVDVSESLTYGFKLFAYLLVVVVLGGGGMALGGALAGPIVLDGSVTEELSSPELLGGVVLAALGVIVWVTGTLGLTYKLLADAVTRGIPDDLQSAPTPEGSPDQQQTRQQRRVEPVGPSPGEQTARSFGSESTVPGAADVPDRVTAPSDSVAVEPTTTDAGSDETPPETGPTADESAGAAAAETADQDDETESFADDSPSTEERTAEEIAFGDSDEAGPDRQPSADDEDDVAVETEAPPDDTDSPDADDHTDGTETMADVIEDNPTISSDGAEDASPVDSVKNGDSDGFTGAGADESTDGFGDTDDDTPVSEPQTDDSGADELFSSEAGDSAEESVSQEENTEETDSGTEEAISDEDSEASDTDPLA</sequence>
<reference evidence="2 3" key="1">
    <citation type="submission" date="2016-10" db="EMBL/GenBank/DDBJ databases">
        <authorList>
            <person name="de Groot N.N."/>
        </authorList>
    </citation>
    <scope>NUCLEOTIDE SEQUENCE [LARGE SCALE GENOMIC DNA]</scope>
    <source>
        <strain evidence="2 3">IBRC-M10015</strain>
    </source>
</reference>
<dbReference type="EMBL" id="FNFC01000013">
    <property type="protein sequence ID" value="SDJ98519.1"/>
    <property type="molecule type" value="Genomic_DNA"/>
</dbReference>
<dbReference type="RefSeq" id="WP_092703873.1">
    <property type="nucleotide sequence ID" value="NZ_FNFC01000013.1"/>
</dbReference>
<protein>
    <submittedName>
        <fullName evidence="2">Uncharacterized protein</fullName>
    </submittedName>
</protein>
<dbReference type="STRING" id="890420.SAMN05216226_113109"/>
<proteinExistence type="predicted"/>
<evidence type="ECO:0000256" key="1">
    <source>
        <dbReference type="SAM" id="MobiDB-lite"/>
    </source>
</evidence>
<dbReference type="AlphaFoldDB" id="A0A1G8Y6M0"/>
<evidence type="ECO:0000313" key="2">
    <source>
        <dbReference type="EMBL" id="SDJ98519.1"/>
    </source>
</evidence>
<feature type="compositionally biased region" description="Polar residues" evidence="1">
    <location>
        <begin position="123"/>
        <end position="135"/>
    </location>
</feature>
<feature type="region of interest" description="Disordered" evidence="1">
    <location>
        <begin position="92"/>
        <end position="369"/>
    </location>
</feature>
<evidence type="ECO:0000313" key="3">
    <source>
        <dbReference type="Proteomes" id="UP000198856"/>
    </source>
</evidence>
<keyword evidence="3" id="KW-1185">Reference proteome</keyword>
<feature type="compositionally biased region" description="Acidic residues" evidence="1">
    <location>
        <begin position="187"/>
        <end position="197"/>
    </location>
</feature>
<accession>A0A1G8Y6M0</accession>
<dbReference type="Proteomes" id="UP000198856">
    <property type="component" value="Unassembled WGS sequence"/>
</dbReference>
<name>A0A1G8Y6M0_9EURY</name>